<proteinExistence type="predicted"/>
<dbReference type="Proteomes" id="UP000289738">
    <property type="component" value="Chromosome A02"/>
</dbReference>
<evidence type="ECO:0000313" key="1">
    <source>
        <dbReference type="EMBL" id="RYR74588.1"/>
    </source>
</evidence>
<evidence type="ECO:0000313" key="2">
    <source>
        <dbReference type="Proteomes" id="UP000289738"/>
    </source>
</evidence>
<dbReference type="EMBL" id="SDMP01000002">
    <property type="protein sequence ID" value="RYR74588.1"/>
    <property type="molecule type" value="Genomic_DNA"/>
</dbReference>
<organism evidence="1 2">
    <name type="scientific">Arachis hypogaea</name>
    <name type="common">Peanut</name>
    <dbReference type="NCBI Taxonomy" id="3818"/>
    <lineage>
        <taxon>Eukaryota</taxon>
        <taxon>Viridiplantae</taxon>
        <taxon>Streptophyta</taxon>
        <taxon>Embryophyta</taxon>
        <taxon>Tracheophyta</taxon>
        <taxon>Spermatophyta</taxon>
        <taxon>Magnoliopsida</taxon>
        <taxon>eudicotyledons</taxon>
        <taxon>Gunneridae</taxon>
        <taxon>Pentapetalae</taxon>
        <taxon>rosids</taxon>
        <taxon>fabids</taxon>
        <taxon>Fabales</taxon>
        <taxon>Fabaceae</taxon>
        <taxon>Papilionoideae</taxon>
        <taxon>50 kb inversion clade</taxon>
        <taxon>dalbergioids sensu lato</taxon>
        <taxon>Dalbergieae</taxon>
        <taxon>Pterocarpus clade</taxon>
        <taxon>Arachis</taxon>
    </lineage>
</organism>
<name>A0A445EGM6_ARAHY</name>
<dbReference type="AlphaFoldDB" id="A0A445EGM6"/>
<sequence length="279" mass="31408">MVSSSSSAVSLIRSSSPCNPLLQLPRNLLPLLLRRAIYFPAVAQPASLPPHNPLPQLSISDSIFLVHMCCFFLFIGNNLNLIDSLACYSDMTLLLCTASYLGLKEFLPPYLDPNLTNQELIIGVNFQQLPGVDAKLQKITEKIREEKRREAFLLRFFIQFHSAPFSHPLPLLYLLFANPRRHITLQTTLQPASTAAAQVAASTLGARKDLDCVKQRLDGQRTGIRYTKGTMFIVVQSSLPTKQGHRIGQKVLVLLRDTAQGFCLRANYKKYWFYFIVLV</sequence>
<comment type="caution">
    <text evidence="1">The sequence shown here is derived from an EMBL/GenBank/DDBJ whole genome shotgun (WGS) entry which is preliminary data.</text>
</comment>
<gene>
    <name evidence="1" type="ORF">Ahy_A02g009311</name>
</gene>
<protein>
    <submittedName>
        <fullName evidence="1">Uncharacterized protein</fullName>
    </submittedName>
</protein>
<accession>A0A445EGM6</accession>
<keyword evidence="2" id="KW-1185">Reference proteome</keyword>
<reference evidence="1 2" key="1">
    <citation type="submission" date="2019-01" db="EMBL/GenBank/DDBJ databases">
        <title>Sequencing of cultivated peanut Arachis hypogaea provides insights into genome evolution and oil improvement.</title>
        <authorList>
            <person name="Chen X."/>
        </authorList>
    </citation>
    <scope>NUCLEOTIDE SEQUENCE [LARGE SCALE GENOMIC DNA]</scope>
    <source>
        <strain evidence="2">cv. Fuhuasheng</strain>
        <tissue evidence="1">Leaves</tissue>
    </source>
</reference>